<dbReference type="InterPro" id="IPR027417">
    <property type="entry name" value="P-loop_NTPase"/>
</dbReference>
<dbReference type="GO" id="GO:0016787">
    <property type="term" value="F:hydrolase activity"/>
    <property type="evidence" value="ECO:0007669"/>
    <property type="project" value="UniProtKB-KW"/>
</dbReference>
<dbReference type="Proteomes" id="UP000176501">
    <property type="component" value="Unassembled WGS sequence"/>
</dbReference>
<evidence type="ECO:0000256" key="7">
    <source>
        <dbReference type="ARBA" id="ARBA00023172"/>
    </source>
</evidence>
<dbReference type="SMART" id="SM00382">
    <property type="entry name" value="AAA"/>
    <property type="match status" value="1"/>
</dbReference>
<name>A0A1F7W6X6_9BACT</name>
<dbReference type="InterPro" id="IPR004605">
    <property type="entry name" value="DNA_helicase_Holl-junc_RuvB"/>
</dbReference>
<evidence type="ECO:0000256" key="8">
    <source>
        <dbReference type="ARBA" id="ARBA00023204"/>
    </source>
</evidence>
<evidence type="ECO:0000256" key="6">
    <source>
        <dbReference type="ARBA" id="ARBA00023125"/>
    </source>
</evidence>
<gene>
    <name evidence="10" type="ORF">A2304_05385</name>
</gene>
<dbReference type="SUPFAM" id="SSF46785">
    <property type="entry name" value="Winged helix' DNA-binding domain"/>
    <property type="match status" value="1"/>
</dbReference>
<keyword evidence="3" id="KW-0227">DNA damage</keyword>
<evidence type="ECO:0000256" key="4">
    <source>
        <dbReference type="ARBA" id="ARBA00022801"/>
    </source>
</evidence>
<sequence>MSVRRVVEEIVRPYLASVGNSDGVEGVLARLAELGVGLPAVAASIEAEDLKDTGLPVPVCRALASAIRADTVTRISVTGDAHGRLRPASFDQVVGHAPFKEMMTDAILAARMRNRPLQHVLFSGPRGLGKTTLALAMAHELGVDAQVLVGSQLRKPADVVQAAVRWTSGSLVFIDEVHGMSRPAQETLYGIMEDGRVPVVETRRGTSVQTEVPAPKVTIVAATTNPAKLLEPFRNRFGRPYRLPFYTEEEMLRIARRSASMLGFAADDDVLRLLVAHARDNPRSLNHLLLQLSETAVARGLASVGIDEARRTLMLNGFGEDGLHEDERRYMIALAGMGRASLRTLAQALDMEASEVEDTIEPWLVRRGFIARTPQGRNVISRGSDET</sequence>
<dbReference type="GO" id="GO:0003677">
    <property type="term" value="F:DNA binding"/>
    <property type="evidence" value="ECO:0007669"/>
    <property type="project" value="UniProtKB-KW"/>
</dbReference>
<dbReference type="InterPro" id="IPR008824">
    <property type="entry name" value="RuvB-like_N"/>
</dbReference>
<dbReference type="InterPro" id="IPR003593">
    <property type="entry name" value="AAA+_ATPase"/>
</dbReference>
<evidence type="ECO:0000256" key="1">
    <source>
        <dbReference type="ARBA" id="ARBA00022490"/>
    </source>
</evidence>
<proteinExistence type="predicted"/>
<keyword evidence="6" id="KW-0238">DNA-binding</keyword>
<evidence type="ECO:0000256" key="2">
    <source>
        <dbReference type="ARBA" id="ARBA00022741"/>
    </source>
</evidence>
<dbReference type="Gene3D" id="1.10.10.10">
    <property type="entry name" value="Winged helix-like DNA-binding domain superfamily/Winged helix DNA-binding domain"/>
    <property type="match status" value="1"/>
</dbReference>
<feature type="domain" description="AAA+ ATPase" evidence="9">
    <location>
        <begin position="116"/>
        <end position="243"/>
    </location>
</feature>
<dbReference type="AlphaFoldDB" id="A0A1F7W6X6"/>
<keyword evidence="8" id="KW-0234">DNA repair</keyword>
<organism evidence="10 11">
    <name type="scientific">Candidatus Uhrbacteria bacterium RIFOXYB2_FULL_57_15</name>
    <dbReference type="NCBI Taxonomy" id="1802422"/>
    <lineage>
        <taxon>Bacteria</taxon>
        <taxon>Candidatus Uhriibacteriota</taxon>
    </lineage>
</organism>
<dbReference type="Gene3D" id="3.40.50.300">
    <property type="entry name" value="P-loop containing nucleotide triphosphate hydrolases"/>
    <property type="match status" value="1"/>
</dbReference>
<evidence type="ECO:0000313" key="10">
    <source>
        <dbReference type="EMBL" id="OGL97957.1"/>
    </source>
</evidence>
<protein>
    <recommendedName>
        <fullName evidence="9">AAA+ ATPase domain-containing protein</fullName>
    </recommendedName>
</protein>
<keyword evidence="4" id="KW-0378">Hydrolase</keyword>
<dbReference type="Pfam" id="PF05496">
    <property type="entry name" value="RuvB_N"/>
    <property type="match status" value="1"/>
</dbReference>
<dbReference type="PANTHER" id="PTHR42848">
    <property type="match status" value="1"/>
</dbReference>
<dbReference type="InterPro" id="IPR008823">
    <property type="entry name" value="RuvB_wg_C"/>
</dbReference>
<dbReference type="InterPro" id="IPR036388">
    <property type="entry name" value="WH-like_DNA-bd_sf"/>
</dbReference>
<evidence type="ECO:0000259" key="9">
    <source>
        <dbReference type="SMART" id="SM00382"/>
    </source>
</evidence>
<reference evidence="10 11" key="1">
    <citation type="journal article" date="2016" name="Nat. Commun.">
        <title>Thousands of microbial genomes shed light on interconnected biogeochemical processes in an aquifer system.</title>
        <authorList>
            <person name="Anantharaman K."/>
            <person name="Brown C.T."/>
            <person name="Hug L.A."/>
            <person name="Sharon I."/>
            <person name="Castelle C.J."/>
            <person name="Probst A.J."/>
            <person name="Thomas B.C."/>
            <person name="Singh A."/>
            <person name="Wilkins M.J."/>
            <person name="Karaoz U."/>
            <person name="Brodie E.L."/>
            <person name="Williams K.H."/>
            <person name="Hubbard S.S."/>
            <person name="Banfield J.F."/>
        </authorList>
    </citation>
    <scope>NUCLEOTIDE SEQUENCE [LARGE SCALE GENOMIC DNA]</scope>
</reference>
<dbReference type="SUPFAM" id="SSF52540">
    <property type="entry name" value="P-loop containing nucleoside triphosphate hydrolases"/>
    <property type="match status" value="1"/>
</dbReference>
<dbReference type="Pfam" id="PF05491">
    <property type="entry name" value="WHD_RuvB"/>
    <property type="match status" value="1"/>
</dbReference>
<keyword evidence="7" id="KW-0233">DNA recombination</keyword>
<keyword evidence="5" id="KW-0067">ATP-binding</keyword>
<evidence type="ECO:0000256" key="5">
    <source>
        <dbReference type="ARBA" id="ARBA00022840"/>
    </source>
</evidence>
<dbReference type="PANTHER" id="PTHR42848:SF1">
    <property type="entry name" value="HOLLIDAY JUNCTION BRANCH MIGRATION COMPLEX SUBUNIT RUVB"/>
    <property type="match status" value="1"/>
</dbReference>
<dbReference type="GO" id="GO:0006281">
    <property type="term" value="P:DNA repair"/>
    <property type="evidence" value="ECO:0007669"/>
    <property type="project" value="UniProtKB-KW"/>
</dbReference>
<accession>A0A1F7W6X6</accession>
<dbReference type="EMBL" id="MGFE01000026">
    <property type="protein sequence ID" value="OGL97957.1"/>
    <property type="molecule type" value="Genomic_DNA"/>
</dbReference>
<keyword evidence="1" id="KW-0963">Cytoplasm</keyword>
<evidence type="ECO:0000313" key="11">
    <source>
        <dbReference type="Proteomes" id="UP000176501"/>
    </source>
</evidence>
<dbReference type="InterPro" id="IPR036390">
    <property type="entry name" value="WH_DNA-bd_sf"/>
</dbReference>
<dbReference type="CDD" id="cd00009">
    <property type="entry name" value="AAA"/>
    <property type="match status" value="1"/>
</dbReference>
<keyword evidence="2" id="KW-0547">Nucleotide-binding</keyword>
<dbReference type="GO" id="GO:0006310">
    <property type="term" value="P:DNA recombination"/>
    <property type="evidence" value="ECO:0007669"/>
    <property type="project" value="UniProtKB-KW"/>
</dbReference>
<evidence type="ECO:0000256" key="3">
    <source>
        <dbReference type="ARBA" id="ARBA00022763"/>
    </source>
</evidence>
<dbReference type="GO" id="GO:0009378">
    <property type="term" value="F:four-way junction helicase activity"/>
    <property type="evidence" value="ECO:0007669"/>
    <property type="project" value="InterPro"/>
</dbReference>
<dbReference type="GO" id="GO:0005524">
    <property type="term" value="F:ATP binding"/>
    <property type="evidence" value="ECO:0007669"/>
    <property type="project" value="UniProtKB-KW"/>
</dbReference>
<comment type="caution">
    <text evidence="10">The sequence shown here is derived from an EMBL/GenBank/DDBJ whole genome shotgun (WGS) entry which is preliminary data.</text>
</comment>